<organism evidence="1 2">
    <name type="scientific">Conexibacter arvalis</name>
    <dbReference type="NCBI Taxonomy" id="912552"/>
    <lineage>
        <taxon>Bacteria</taxon>
        <taxon>Bacillati</taxon>
        <taxon>Actinomycetota</taxon>
        <taxon>Thermoleophilia</taxon>
        <taxon>Solirubrobacterales</taxon>
        <taxon>Conexibacteraceae</taxon>
        <taxon>Conexibacter</taxon>
    </lineage>
</organism>
<evidence type="ECO:0000313" key="2">
    <source>
        <dbReference type="Proteomes" id="UP000585272"/>
    </source>
</evidence>
<accession>A0A840IJ51</accession>
<dbReference type="EMBL" id="JACHNU010000011">
    <property type="protein sequence ID" value="MBB4665117.1"/>
    <property type="molecule type" value="Genomic_DNA"/>
</dbReference>
<protein>
    <submittedName>
        <fullName evidence="1">Acyl-coenzyme A thioesterase PaaI-like protein</fullName>
    </submittedName>
</protein>
<proteinExistence type="predicted"/>
<gene>
    <name evidence="1" type="ORF">BDZ31_004738</name>
</gene>
<dbReference type="CDD" id="cd03443">
    <property type="entry name" value="PaaI_thioesterase"/>
    <property type="match status" value="1"/>
</dbReference>
<dbReference type="InterPro" id="IPR029069">
    <property type="entry name" value="HotDog_dom_sf"/>
</dbReference>
<sequence length="161" mass="18086">MPDPLPVSRLLSAYRLLERVPLGRTLFSQGYRFAAPYFRTIPARVESVEPGVAVAEMRHAPWVRNHLGGVHAIALCNLAELTMGAAAEATVPRTHRWIPQAMEVEYRARAQGRMRCTARLDLPQPLGERQQVAVAITVTDRQGVEVLTGTIRIWVTERPRR</sequence>
<dbReference type="Gene3D" id="3.10.129.10">
    <property type="entry name" value="Hotdog Thioesterase"/>
    <property type="match status" value="1"/>
</dbReference>
<dbReference type="Pfam" id="PF14539">
    <property type="entry name" value="DUF4442"/>
    <property type="match status" value="1"/>
</dbReference>
<dbReference type="Proteomes" id="UP000585272">
    <property type="component" value="Unassembled WGS sequence"/>
</dbReference>
<keyword evidence="2" id="KW-1185">Reference proteome</keyword>
<dbReference type="RefSeq" id="WP_183345761.1">
    <property type="nucleotide sequence ID" value="NZ_JACHNU010000011.1"/>
</dbReference>
<name>A0A840IJ51_9ACTN</name>
<dbReference type="AlphaFoldDB" id="A0A840IJ51"/>
<dbReference type="SUPFAM" id="SSF54637">
    <property type="entry name" value="Thioesterase/thiol ester dehydrase-isomerase"/>
    <property type="match status" value="1"/>
</dbReference>
<evidence type="ECO:0000313" key="1">
    <source>
        <dbReference type="EMBL" id="MBB4665117.1"/>
    </source>
</evidence>
<reference evidence="1 2" key="1">
    <citation type="submission" date="2020-08" db="EMBL/GenBank/DDBJ databases">
        <title>Genomic Encyclopedia of Archaeal and Bacterial Type Strains, Phase II (KMG-II): from individual species to whole genera.</title>
        <authorList>
            <person name="Goeker M."/>
        </authorList>
    </citation>
    <scope>NUCLEOTIDE SEQUENCE [LARGE SCALE GENOMIC DNA]</scope>
    <source>
        <strain evidence="1 2">DSM 23288</strain>
    </source>
</reference>
<comment type="caution">
    <text evidence="1">The sequence shown here is derived from an EMBL/GenBank/DDBJ whole genome shotgun (WGS) entry which is preliminary data.</text>
</comment>
<dbReference type="InterPro" id="IPR027961">
    <property type="entry name" value="DUF4442"/>
</dbReference>